<accession>A0A9D9EMR5</accession>
<dbReference type="GO" id="GO:0005737">
    <property type="term" value="C:cytoplasm"/>
    <property type="evidence" value="ECO:0007669"/>
    <property type="project" value="UniProtKB-SubCell"/>
</dbReference>
<keyword evidence="6" id="KW-0963">Cytoplasm</keyword>
<comment type="subcellular location">
    <subcellularLocation>
        <location evidence="2">Cytoplasm</location>
    </subcellularLocation>
</comment>
<evidence type="ECO:0000256" key="7">
    <source>
        <dbReference type="ARBA" id="ARBA00022676"/>
    </source>
</evidence>
<evidence type="ECO:0000256" key="9">
    <source>
        <dbReference type="ARBA" id="ARBA00023277"/>
    </source>
</evidence>
<dbReference type="EC" id="2.4.1.25" evidence="4"/>
<evidence type="ECO:0000256" key="6">
    <source>
        <dbReference type="ARBA" id="ARBA00022490"/>
    </source>
</evidence>
<dbReference type="InterPro" id="IPR003385">
    <property type="entry name" value="Glyco_hydro_77"/>
</dbReference>
<dbReference type="InterPro" id="IPR013784">
    <property type="entry name" value="Carb-bd-like_fold"/>
</dbReference>
<reference evidence="13" key="1">
    <citation type="submission" date="2020-10" db="EMBL/GenBank/DDBJ databases">
        <authorList>
            <person name="Gilroy R."/>
        </authorList>
    </citation>
    <scope>NUCLEOTIDE SEQUENCE</scope>
    <source>
        <strain evidence="13">20514</strain>
    </source>
</reference>
<evidence type="ECO:0000313" key="13">
    <source>
        <dbReference type="EMBL" id="MBO8447999.1"/>
    </source>
</evidence>
<evidence type="ECO:0000256" key="4">
    <source>
        <dbReference type="ARBA" id="ARBA00012560"/>
    </source>
</evidence>
<dbReference type="Proteomes" id="UP000810252">
    <property type="component" value="Unassembled WGS sequence"/>
</dbReference>
<dbReference type="EMBL" id="JADIMQ010000027">
    <property type="protein sequence ID" value="MBO8447999.1"/>
    <property type="molecule type" value="Genomic_DNA"/>
</dbReference>
<gene>
    <name evidence="13" type="ORF">IAC29_01850</name>
</gene>
<dbReference type="SUPFAM" id="SSF49452">
    <property type="entry name" value="Starch-binding domain-like"/>
    <property type="match status" value="1"/>
</dbReference>
<organism evidence="13 14">
    <name type="scientific">Candidatus Cryptobacteroides merdigallinarum</name>
    <dbReference type="NCBI Taxonomy" id="2840770"/>
    <lineage>
        <taxon>Bacteria</taxon>
        <taxon>Pseudomonadati</taxon>
        <taxon>Bacteroidota</taxon>
        <taxon>Bacteroidia</taxon>
        <taxon>Bacteroidales</taxon>
        <taxon>Candidatus Cryptobacteroides</taxon>
    </lineage>
</organism>
<dbReference type="Pfam" id="PF02446">
    <property type="entry name" value="Glyco_hydro_77"/>
    <property type="match status" value="1"/>
</dbReference>
<dbReference type="Gene3D" id="3.20.20.80">
    <property type="entry name" value="Glycosidases"/>
    <property type="match status" value="1"/>
</dbReference>
<evidence type="ECO:0000256" key="3">
    <source>
        <dbReference type="ARBA" id="ARBA00005684"/>
    </source>
</evidence>
<sequence length="826" mass="92929">MLDELNVAVGYRTAWGETLVFCHGKKQEALSCSGEGLWTGSIRRFDPRKGYAYAVVRDGRCVRREWKGHSLAGIPSGCRRAVIADRWNDMHGDQPFYSSFFTGTVFARPAPVPVPGELLGPGNVMFATEAANIRPGQVLAICGSAGILGSWKRPVPMYDGHYPVWKAAFPGILPGTEYKYVIADASTLEILEWEQGENRCFRYVPELLNGESGACGGALYVLDDRPPVFNTAPWRGAGTAVPVFSLRSSGSFGIGEFSDLRLLADWAAVTGQSIIQLLPVNDTTMTGTWADSYPYNANSTYALHPQFINLEMAGLKADDTYRRLREELNSLPTVDYDRVNKAKMTYLRELYAKKKKNVAESAEYFLFFKENSHWLVPYSVFCCLRDEYGTADFTAWKGWKNPSPAKIRAFAEAHPDEVGFWYFVQYHLHLQLLDAGRYARSKGVALKGDLPIGVGSTSVDAWLYPSLFNLDSCAGAPPDDFSAEGQNWGFPTYNWERMAEDGFSWWKARLGKMSEYFDAFRIDHILGFFRIWEIPAGFPGGLLGHFSPALPYSASELRSAGFDMEGAGYVLRAGEPAFLDCLFIEDRKRPGYYHPRIAARDTESYSALPDSLKETFDRLYEEFFYHRHNGFWKESALTRLPALLSSTDMLACGEDLGMIPASVPEVMEGLKILSLEIERMPKAFGAHFADPSGYPYLSVCSTSTHDMTPLRAWWQENPEVTGRYWREVLGKTGEPPADCSPEICREIVRRHLESPAMLAILPLQDWLSVDARLRYGGNPGDERINDPSESRHYWRYRMHITLEDLLDSSEYNSMVRDMVFLGGRGK</sequence>
<dbReference type="Gene3D" id="2.60.40.10">
    <property type="entry name" value="Immunoglobulins"/>
    <property type="match status" value="1"/>
</dbReference>
<protein>
    <recommendedName>
        <fullName evidence="5">4-alpha-glucanotransferase</fullName>
        <ecNumber evidence="4">2.4.1.25</ecNumber>
    </recommendedName>
    <alternativeName>
        <fullName evidence="10">Amylomaltase</fullName>
    </alternativeName>
    <alternativeName>
        <fullName evidence="11">Disproportionating enzyme</fullName>
    </alternativeName>
</protein>
<proteinExistence type="inferred from homology"/>
<evidence type="ECO:0000256" key="11">
    <source>
        <dbReference type="ARBA" id="ARBA00031501"/>
    </source>
</evidence>
<comment type="similarity">
    <text evidence="3">Belongs to the disproportionating enzyme family.</text>
</comment>
<evidence type="ECO:0000313" key="14">
    <source>
        <dbReference type="Proteomes" id="UP000810252"/>
    </source>
</evidence>
<feature type="domain" description="CBM20" evidence="12">
    <location>
        <begin position="116"/>
        <end position="236"/>
    </location>
</feature>
<evidence type="ECO:0000256" key="8">
    <source>
        <dbReference type="ARBA" id="ARBA00022679"/>
    </source>
</evidence>
<keyword evidence="8" id="KW-0808">Transferase</keyword>
<comment type="caution">
    <text evidence="13">The sequence shown here is derived from an EMBL/GenBank/DDBJ whole genome shotgun (WGS) entry which is preliminary data.</text>
</comment>
<dbReference type="GO" id="GO:0004134">
    <property type="term" value="F:4-alpha-glucanotransferase activity"/>
    <property type="evidence" value="ECO:0007669"/>
    <property type="project" value="UniProtKB-EC"/>
</dbReference>
<evidence type="ECO:0000256" key="5">
    <source>
        <dbReference type="ARBA" id="ARBA00020295"/>
    </source>
</evidence>
<evidence type="ECO:0000256" key="1">
    <source>
        <dbReference type="ARBA" id="ARBA00000439"/>
    </source>
</evidence>
<comment type="catalytic activity">
    <reaction evidence="1">
        <text>Transfers a segment of a (1-&gt;4)-alpha-D-glucan to a new position in an acceptor, which may be glucose or a (1-&gt;4)-alpha-D-glucan.</text>
        <dbReference type="EC" id="2.4.1.25"/>
    </reaction>
</comment>
<dbReference type="SUPFAM" id="SSF51445">
    <property type="entry name" value="(Trans)glycosidases"/>
    <property type="match status" value="1"/>
</dbReference>
<dbReference type="InterPro" id="IPR002044">
    <property type="entry name" value="CBM20"/>
</dbReference>
<name>A0A9D9EMR5_9BACT</name>
<reference evidence="13" key="2">
    <citation type="journal article" date="2021" name="PeerJ">
        <title>Extensive microbial diversity within the chicken gut microbiome revealed by metagenomics and culture.</title>
        <authorList>
            <person name="Gilroy R."/>
            <person name="Ravi A."/>
            <person name="Getino M."/>
            <person name="Pursley I."/>
            <person name="Horton D.L."/>
            <person name="Alikhan N.F."/>
            <person name="Baker D."/>
            <person name="Gharbi K."/>
            <person name="Hall N."/>
            <person name="Watson M."/>
            <person name="Adriaenssens E.M."/>
            <person name="Foster-Nyarko E."/>
            <person name="Jarju S."/>
            <person name="Secka A."/>
            <person name="Antonio M."/>
            <person name="Oren A."/>
            <person name="Chaudhuri R.R."/>
            <person name="La Ragione R."/>
            <person name="Hildebrand F."/>
            <person name="Pallen M.J."/>
        </authorList>
    </citation>
    <scope>NUCLEOTIDE SEQUENCE</scope>
    <source>
        <strain evidence="13">20514</strain>
    </source>
</reference>
<keyword evidence="9" id="KW-0119">Carbohydrate metabolism</keyword>
<dbReference type="GO" id="GO:2001070">
    <property type="term" value="F:starch binding"/>
    <property type="evidence" value="ECO:0007669"/>
    <property type="project" value="InterPro"/>
</dbReference>
<dbReference type="SMART" id="SM01065">
    <property type="entry name" value="CBM_2"/>
    <property type="match status" value="1"/>
</dbReference>
<dbReference type="GO" id="GO:0005975">
    <property type="term" value="P:carbohydrate metabolic process"/>
    <property type="evidence" value="ECO:0007669"/>
    <property type="project" value="InterPro"/>
</dbReference>
<dbReference type="PANTHER" id="PTHR32518:SF3">
    <property type="entry name" value="4-ALPHA-GLUCANOTRANSFERASE"/>
    <property type="match status" value="1"/>
</dbReference>
<dbReference type="InterPro" id="IPR017853">
    <property type="entry name" value="GH"/>
</dbReference>
<evidence type="ECO:0000259" key="12">
    <source>
        <dbReference type="PROSITE" id="PS51166"/>
    </source>
</evidence>
<dbReference type="AlphaFoldDB" id="A0A9D9EMR5"/>
<dbReference type="PANTHER" id="PTHR32518">
    <property type="match status" value="1"/>
</dbReference>
<evidence type="ECO:0000256" key="2">
    <source>
        <dbReference type="ARBA" id="ARBA00004496"/>
    </source>
</evidence>
<keyword evidence="7" id="KW-0328">Glycosyltransferase</keyword>
<dbReference type="PROSITE" id="PS51166">
    <property type="entry name" value="CBM20"/>
    <property type="match status" value="1"/>
</dbReference>
<evidence type="ECO:0000256" key="10">
    <source>
        <dbReference type="ARBA" id="ARBA00031423"/>
    </source>
</evidence>
<dbReference type="Pfam" id="PF00686">
    <property type="entry name" value="CBM_20"/>
    <property type="match status" value="1"/>
</dbReference>
<dbReference type="InterPro" id="IPR013783">
    <property type="entry name" value="Ig-like_fold"/>
</dbReference>